<evidence type="ECO:0008006" key="3">
    <source>
        <dbReference type="Google" id="ProtNLM"/>
    </source>
</evidence>
<evidence type="ECO:0000313" key="1">
    <source>
        <dbReference type="EMBL" id="OGF20330.1"/>
    </source>
</evidence>
<gene>
    <name evidence="1" type="ORF">A2Y83_04940</name>
</gene>
<comment type="caution">
    <text evidence="1">The sequence shown here is derived from an EMBL/GenBank/DDBJ whole genome shotgun (WGS) entry which is preliminary data.</text>
</comment>
<protein>
    <recommendedName>
        <fullName evidence="3">Nudix hydrolase domain-containing protein</fullName>
    </recommendedName>
</protein>
<reference evidence="1 2" key="1">
    <citation type="journal article" date="2016" name="Nat. Commun.">
        <title>Thousands of microbial genomes shed light on interconnected biogeochemical processes in an aquifer system.</title>
        <authorList>
            <person name="Anantharaman K."/>
            <person name="Brown C.T."/>
            <person name="Hug L.A."/>
            <person name="Sharon I."/>
            <person name="Castelle C.J."/>
            <person name="Probst A.J."/>
            <person name="Thomas B.C."/>
            <person name="Singh A."/>
            <person name="Wilkins M.J."/>
            <person name="Karaoz U."/>
            <person name="Brodie E.L."/>
            <person name="Williams K.H."/>
            <person name="Hubbard S.S."/>
            <person name="Banfield J.F."/>
        </authorList>
    </citation>
    <scope>NUCLEOTIDE SEQUENCE [LARGE SCALE GENOMIC DNA]</scope>
</reference>
<dbReference type="AlphaFoldDB" id="A0A1F5S0V4"/>
<evidence type="ECO:0000313" key="2">
    <source>
        <dbReference type="Proteomes" id="UP000178323"/>
    </source>
</evidence>
<dbReference type="STRING" id="1797985.A2Y83_04940"/>
<accession>A0A1F5S0V4</accession>
<proteinExistence type="predicted"/>
<dbReference type="Proteomes" id="UP000178323">
    <property type="component" value="Unassembled WGS sequence"/>
</dbReference>
<dbReference type="EMBL" id="MFFS01000097">
    <property type="protein sequence ID" value="OGF20330.1"/>
    <property type="molecule type" value="Genomic_DNA"/>
</dbReference>
<organism evidence="1 2">
    <name type="scientific">Candidatus Falkowbacteria bacterium RBG_13_39_14</name>
    <dbReference type="NCBI Taxonomy" id="1797985"/>
    <lineage>
        <taxon>Bacteria</taxon>
        <taxon>Candidatus Falkowiibacteriota</taxon>
    </lineage>
</organism>
<sequence length="83" mass="9889">MILEYRNQFNVFQINYCYLAKATAKGEPEFTEEEISNGFKLEWLPIDETIAIAEKDKPEKYLAKFMKYRDLIYLKEAKKLKEG</sequence>
<name>A0A1F5S0V4_9BACT</name>